<organism evidence="2 3">
    <name type="scientific">Psilocybe cyanescens</name>
    <dbReference type="NCBI Taxonomy" id="93625"/>
    <lineage>
        <taxon>Eukaryota</taxon>
        <taxon>Fungi</taxon>
        <taxon>Dikarya</taxon>
        <taxon>Basidiomycota</taxon>
        <taxon>Agaricomycotina</taxon>
        <taxon>Agaricomycetes</taxon>
        <taxon>Agaricomycetidae</taxon>
        <taxon>Agaricales</taxon>
        <taxon>Agaricineae</taxon>
        <taxon>Strophariaceae</taxon>
        <taxon>Psilocybe</taxon>
    </lineage>
</organism>
<comment type="caution">
    <text evidence="2">The sequence shown here is derived from an EMBL/GenBank/DDBJ whole genome shotgun (WGS) entry which is preliminary data.</text>
</comment>
<accession>A0A409VPT0</accession>
<dbReference type="AlphaFoldDB" id="A0A409VPT0"/>
<name>A0A409VPT0_PSICY</name>
<feature type="compositionally biased region" description="Low complexity" evidence="1">
    <location>
        <begin position="142"/>
        <end position="155"/>
    </location>
</feature>
<evidence type="ECO:0000313" key="2">
    <source>
        <dbReference type="EMBL" id="PPQ68253.1"/>
    </source>
</evidence>
<proteinExistence type="predicted"/>
<protein>
    <submittedName>
        <fullName evidence="2">Uncharacterized protein</fullName>
    </submittedName>
</protein>
<evidence type="ECO:0000256" key="1">
    <source>
        <dbReference type="SAM" id="MobiDB-lite"/>
    </source>
</evidence>
<reference evidence="2 3" key="1">
    <citation type="journal article" date="2018" name="Evol. Lett.">
        <title>Horizontal gene cluster transfer increased hallucinogenic mushroom diversity.</title>
        <authorList>
            <person name="Reynolds H.T."/>
            <person name="Vijayakumar V."/>
            <person name="Gluck-Thaler E."/>
            <person name="Korotkin H.B."/>
            <person name="Matheny P.B."/>
            <person name="Slot J.C."/>
        </authorList>
    </citation>
    <scope>NUCLEOTIDE SEQUENCE [LARGE SCALE GENOMIC DNA]</scope>
    <source>
        <strain evidence="2 3">2631</strain>
    </source>
</reference>
<feature type="region of interest" description="Disordered" evidence="1">
    <location>
        <begin position="236"/>
        <end position="257"/>
    </location>
</feature>
<keyword evidence="3" id="KW-1185">Reference proteome</keyword>
<dbReference type="Proteomes" id="UP000283269">
    <property type="component" value="Unassembled WGS sequence"/>
</dbReference>
<feature type="compositionally biased region" description="Polar residues" evidence="1">
    <location>
        <begin position="108"/>
        <end position="119"/>
    </location>
</feature>
<dbReference type="InParanoid" id="A0A409VPT0"/>
<gene>
    <name evidence="2" type="ORF">CVT25_005321</name>
</gene>
<feature type="region of interest" description="Disordered" evidence="1">
    <location>
        <begin position="92"/>
        <end position="155"/>
    </location>
</feature>
<sequence length="257" mass="28544">MTKILNHQPQNTSGTIPLLPQLHENVSSAIPAQTSPPNTCSQHTWVYNVDCADCKIRRSKDTNASSIKSVHGLRASVLTKQAHTAAAAWMVPPRLQESKTTTTQQQQLPNSEEASSPSIGANIHDRNLWTPQHLPYNEEEAPSPSIRSSRRTATSSYTGGIDPDLFCSFHGLMYEKSCAHCEFRVHVVPNMVARRARLRAEAVQAAKARRAEAIKAKVVEHAADVLEARRVAEASIRKEKATAAREKRDRENRFSHE</sequence>
<dbReference type="EMBL" id="NHYD01003961">
    <property type="protein sequence ID" value="PPQ68253.1"/>
    <property type="molecule type" value="Genomic_DNA"/>
</dbReference>
<evidence type="ECO:0000313" key="3">
    <source>
        <dbReference type="Proteomes" id="UP000283269"/>
    </source>
</evidence>